<dbReference type="EC" id="2.7.1.26" evidence="15"/>
<reference evidence="17 18" key="1">
    <citation type="submission" date="2019-09" db="EMBL/GenBank/DDBJ databases">
        <title>NBRP : Genome information of microbial organism related human and environment.</title>
        <authorList>
            <person name="Hattori M."/>
            <person name="Oshima K."/>
            <person name="Inaba H."/>
            <person name="Suda W."/>
            <person name="Sakamoto M."/>
            <person name="Iino T."/>
            <person name="Kitahara M."/>
            <person name="Oshida Y."/>
            <person name="Iida T."/>
            <person name="Kudo T."/>
            <person name="Itoh T."/>
            <person name="Ohkuma M."/>
        </authorList>
    </citation>
    <scope>NUCLEOTIDE SEQUENCE [LARGE SCALE GENOMIC DNA]</scope>
    <source>
        <strain evidence="17 18">Q-1</strain>
    </source>
</reference>
<evidence type="ECO:0000313" key="17">
    <source>
        <dbReference type="EMBL" id="GER05019.1"/>
    </source>
</evidence>
<feature type="domain" description="Riboflavin kinase" evidence="16">
    <location>
        <begin position="195"/>
        <end position="320"/>
    </location>
</feature>
<dbReference type="InterPro" id="IPR015864">
    <property type="entry name" value="FAD_synthase"/>
</dbReference>
<dbReference type="UniPathway" id="UPA00276">
    <property type="reaction ID" value="UER00406"/>
</dbReference>
<dbReference type="Gene3D" id="2.40.30.30">
    <property type="entry name" value="Riboflavin kinase-like"/>
    <property type="match status" value="1"/>
</dbReference>
<gene>
    <name evidence="17" type="ORF">JCM17846_27010</name>
</gene>
<dbReference type="GO" id="GO:0009231">
    <property type="term" value="P:riboflavin biosynthetic process"/>
    <property type="evidence" value="ECO:0007669"/>
    <property type="project" value="InterPro"/>
</dbReference>
<dbReference type="GO" id="GO:0005524">
    <property type="term" value="F:ATP binding"/>
    <property type="evidence" value="ECO:0007669"/>
    <property type="project" value="UniProtKB-UniRule"/>
</dbReference>
<dbReference type="SMART" id="SM00904">
    <property type="entry name" value="Flavokinase"/>
    <property type="match status" value="1"/>
</dbReference>
<evidence type="ECO:0000256" key="12">
    <source>
        <dbReference type="ARBA" id="ARBA00023268"/>
    </source>
</evidence>
<dbReference type="CDD" id="cd02064">
    <property type="entry name" value="FAD_synthetase_N"/>
    <property type="match status" value="1"/>
</dbReference>
<dbReference type="GO" id="GO:0006747">
    <property type="term" value="P:FAD biosynthetic process"/>
    <property type="evidence" value="ECO:0007669"/>
    <property type="project" value="UniProtKB-UniRule"/>
</dbReference>
<dbReference type="Pfam" id="PF06574">
    <property type="entry name" value="FAD_syn"/>
    <property type="match status" value="1"/>
</dbReference>
<keyword evidence="18" id="KW-1185">Reference proteome</keyword>
<evidence type="ECO:0000256" key="5">
    <source>
        <dbReference type="ARBA" id="ARBA00022643"/>
    </source>
</evidence>
<keyword evidence="6 15" id="KW-0808">Transferase</keyword>
<dbReference type="GO" id="GO:0009398">
    <property type="term" value="P:FMN biosynthetic process"/>
    <property type="evidence" value="ECO:0007669"/>
    <property type="project" value="UniProtKB-UniRule"/>
</dbReference>
<dbReference type="InterPro" id="IPR002606">
    <property type="entry name" value="Riboflavin_kinase_bac"/>
</dbReference>
<dbReference type="NCBIfam" id="TIGR00083">
    <property type="entry name" value="ribF"/>
    <property type="match status" value="1"/>
</dbReference>
<dbReference type="GO" id="GO:0003919">
    <property type="term" value="F:FMN adenylyltransferase activity"/>
    <property type="evidence" value="ECO:0007669"/>
    <property type="project" value="UniProtKB-UniRule"/>
</dbReference>
<dbReference type="SUPFAM" id="SSF52374">
    <property type="entry name" value="Nucleotidylyl transferase"/>
    <property type="match status" value="1"/>
</dbReference>
<dbReference type="AlphaFoldDB" id="A0A5A7ND65"/>
<dbReference type="RefSeq" id="WP_042087006.1">
    <property type="nucleotide sequence ID" value="NZ_BKCN01000016.1"/>
</dbReference>
<dbReference type="PANTHER" id="PTHR22749:SF6">
    <property type="entry name" value="RIBOFLAVIN KINASE"/>
    <property type="match status" value="1"/>
</dbReference>
<accession>A0A5A7ND65</accession>
<keyword evidence="7 15" id="KW-0548">Nucleotidyltransferase</keyword>
<evidence type="ECO:0000256" key="9">
    <source>
        <dbReference type="ARBA" id="ARBA00022777"/>
    </source>
</evidence>
<comment type="pathway">
    <text evidence="3 15">Cofactor biosynthesis; FMN biosynthesis; FMN from riboflavin (ATP route): step 1/1.</text>
</comment>
<dbReference type="EMBL" id="BKCN01000016">
    <property type="protein sequence ID" value="GER05019.1"/>
    <property type="molecule type" value="Genomic_DNA"/>
</dbReference>
<keyword evidence="11 15" id="KW-0067">ATP-binding</keyword>
<evidence type="ECO:0000256" key="7">
    <source>
        <dbReference type="ARBA" id="ARBA00022695"/>
    </source>
</evidence>
<organism evidence="17 18">
    <name type="scientific">Iodidimonas nitroreducens</name>
    <dbReference type="NCBI Taxonomy" id="1236968"/>
    <lineage>
        <taxon>Bacteria</taxon>
        <taxon>Pseudomonadati</taxon>
        <taxon>Pseudomonadota</taxon>
        <taxon>Alphaproteobacteria</taxon>
        <taxon>Iodidimonadales</taxon>
        <taxon>Iodidimonadaceae</taxon>
        <taxon>Iodidimonas</taxon>
    </lineage>
</organism>
<dbReference type="EC" id="2.7.7.2" evidence="15"/>
<dbReference type="Gene3D" id="3.40.50.620">
    <property type="entry name" value="HUPs"/>
    <property type="match status" value="1"/>
</dbReference>
<proteinExistence type="inferred from homology"/>
<keyword evidence="5 15" id="KW-0288">FMN</keyword>
<dbReference type="Proteomes" id="UP000324996">
    <property type="component" value="Unassembled WGS sequence"/>
</dbReference>
<dbReference type="InterPro" id="IPR023468">
    <property type="entry name" value="Riboflavin_kinase"/>
</dbReference>
<dbReference type="PIRSF" id="PIRSF004491">
    <property type="entry name" value="FAD_Synth"/>
    <property type="match status" value="1"/>
</dbReference>
<comment type="caution">
    <text evidence="17">The sequence shown here is derived from an EMBL/GenBank/DDBJ whole genome shotgun (WGS) entry which is preliminary data.</text>
</comment>
<evidence type="ECO:0000259" key="16">
    <source>
        <dbReference type="SMART" id="SM00904"/>
    </source>
</evidence>
<dbReference type="Pfam" id="PF01687">
    <property type="entry name" value="Flavokinase"/>
    <property type="match status" value="1"/>
</dbReference>
<name>A0A5A7ND65_9PROT</name>
<comment type="similarity">
    <text evidence="15">Belongs to the ribF family.</text>
</comment>
<keyword evidence="12" id="KW-0511">Multifunctional enzyme</keyword>
<sequence length="349" mass="38640">MDLISQPGSLPEDLRGSVAALGNFDGFHCGHQVVVGEAGRLARAMNVPLTVITTEPHPRSYFRPQDPPFRLTPHHDRAWLLKQFGVDLLVSLPFDQALSRLLPQEFVETILCAQLGVVHLVAGYDYRFGAKRAGGTDLLAYMGQMEGFGLSVVEPVRFPPLDDAGGKSPEGGVVYSSSLVRETLKAGNPRLAARMLGHWWSISGTVEEGDRRGRTIGFPTANLRLKDIMEPAFGVYAVRVEIAKTGQVHEGVANLGRRPTFARTDVTLEVYLFDFEGDLYGCDLRVDMVDFIRPEQKFSGLDALKAQIAIDCDRARLILADPAHDRRHHLPPRLESYLAQHPTLLARLR</sequence>
<evidence type="ECO:0000256" key="15">
    <source>
        <dbReference type="PIRNR" id="PIRNR004491"/>
    </source>
</evidence>
<dbReference type="NCBIfam" id="NF004160">
    <property type="entry name" value="PRK05627.1-3"/>
    <property type="match status" value="1"/>
</dbReference>
<dbReference type="PANTHER" id="PTHR22749">
    <property type="entry name" value="RIBOFLAVIN KINASE/FMN ADENYLYLTRANSFERASE"/>
    <property type="match status" value="1"/>
</dbReference>
<evidence type="ECO:0000256" key="8">
    <source>
        <dbReference type="ARBA" id="ARBA00022741"/>
    </source>
</evidence>
<evidence type="ECO:0000256" key="14">
    <source>
        <dbReference type="ARBA" id="ARBA00049494"/>
    </source>
</evidence>
<keyword evidence="8 15" id="KW-0547">Nucleotide-binding</keyword>
<evidence type="ECO:0000256" key="4">
    <source>
        <dbReference type="ARBA" id="ARBA00022630"/>
    </source>
</evidence>
<dbReference type="InterPro" id="IPR014729">
    <property type="entry name" value="Rossmann-like_a/b/a_fold"/>
</dbReference>
<dbReference type="GO" id="GO:0008531">
    <property type="term" value="F:riboflavin kinase activity"/>
    <property type="evidence" value="ECO:0007669"/>
    <property type="project" value="UniProtKB-UniRule"/>
</dbReference>
<dbReference type="InterPro" id="IPR023465">
    <property type="entry name" value="Riboflavin_kinase_dom_sf"/>
</dbReference>
<comment type="function">
    <text evidence="1">Catalyzes the phosphorylation of riboflavin to FMN followed by the adenylation of FMN to FAD.</text>
</comment>
<comment type="catalytic activity">
    <reaction evidence="14 15">
        <text>FMN + ATP + H(+) = FAD + diphosphate</text>
        <dbReference type="Rhea" id="RHEA:17237"/>
        <dbReference type="ChEBI" id="CHEBI:15378"/>
        <dbReference type="ChEBI" id="CHEBI:30616"/>
        <dbReference type="ChEBI" id="CHEBI:33019"/>
        <dbReference type="ChEBI" id="CHEBI:57692"/>
        <dbReference type="ChEBI" id="CHEBI:58210"/>
        <dbReference type="EC" id="2.7.7.2"/>
    </reaction>
</comment>
<dbReference type="FunFam" id="3.40.50.620:FF:000021">
    <property type="entry name" value="Riboflavin biosynthesis protein"/>
    <property type="match status" value="1"/>
</dbReference>
<evidence type="ECO:0000256" key="11">
    <source>
        <dbReference type="ARBA" id="ARBA00022840"/>
    </source>
</evidence>
<evidence type="ECO:0000313" key="18">
    <source>
        <dbReference type="Proteomes" id="UP000324996"/>
    </source>
</evidence>
<dbReference type="InterPro" id="IPR015865">
    <property type="entry name" value="Riboflavin_kinase_bac/euk"/>
</dbReference>
<evidence type="ECO:0000256" key="6">
    <source>
        <dbReference type="ARBA" id="ARBA00022679"/>
    </source>
</evidence>
<dbReference type="UniPathway" id="UPA00277">
    <property type="reaction ID" value="UER00407"/>
</dbReference>
<comment type="pathway">
    <text evidence="2 15">Cofactor biosynthesis; FAD biosynthesis; FAD from FMN: step 1/1.</text>
</comment>
<dbReference type="SUPFAM" id="SSF82114">
    <property type="entry name" value="Riboflavin kinase-like"/>
    <property type="match status" value="1"/>
</dbReference>
<keyword evidence="9 15" id="KW-0418">Kinase</keyword>
<evidence type="ECO:0000256" key="1">
    <source>
        <dbReference type="ARBA" id="ARBA00002121"/>
    </source>
</evidence>
<evidence type="ECO:0000256" key="2">
    <source>
        <dbReference type="ARBA" id="ARBA00004726"/>
    </source>
</evidence>
<protein>
    <recommendedName>
        <fullName evidence="15">Riboflavin biosynthesis protein</fullName>
    </recommendedName>
    <domain>
        <recommendedName>
            <fullName evidence="15">Riboflavin kinase</fullName>
            <ecNumber evidence="15">2.7.1.26</ecNumber>
        </recommendedName>
        <alternativeName>
            <fullName evidence="15">Flavokinase</fullName>
        </alternativeName>
    </domain>
    <domain>
        <recommendedName>
            <fullName evidence="15">FMN adenylyltransferase</fullName>
            <ecNumber evidence="15">2.7.7.2</ecNumber>
        </recommendedName>
        <alternativeName>
            <fullName evidence="15">FAD pyrophosphorylase</fullName>
        </alternativeName>
        <alternativeName>
            <fullName evidence="15">FAD synthase</fullName>
        </alternativeName>
    </domain>
</protein>
<evidence type="ECO:0000256" key="3">
    <source>
        <dbReference type="ARBA" id="ARBA00005201"/>
    </source>
</evidence>
<keyword evidence="10 15" id="KW-0274">FAD</keyword>
<keyword evidence="4 15" id="KW-0285">Flavoprotein</keyword>
<evidence type="ECO:0000256" key="13">
    <source>
        <dbReference type="ARBA" id="ARBA00047880"/>
    </source>
</evidence>
<evidence type="ECO:0000256" key="10">
    <source>
        <dbReference type="ARBA" id="ARBA00022827"/>
    </source>
</evidence>
<comment type="catalytic activity">
    <reaction evidence="13 15">
        <text>riboflavin + ATP = FMN + ADP + H(+)</text>
        <dbReference type="Rhea" id="RHEA:14357"/>
        <dbReference type="ChEBI" id="CHEBI:15378"/>
        <dbReference type="ChEBI" id="CHEBI:30616"/>
        <dbReference type="ChEBI" id="CHEBI:57986"/>
        <dbReference type="ChEBI" id="CHEBI:58210"/>
        <dbReference type="ChEBI" id="CHEBI:456216"/>
        <dbReference type="EC" id="2.7.1.26"/>
    </reaction>
</comment>